<evidence type="ECO:0000313" key="15">
    <source>
        <dbReference type="Proteomes" id="UP000287144"/>
    </source>
</evidence>
<dbReference type="PANTHER" id="PTHR12145">
    <property type="entry name" value="MANNAN ENDO-1,6-ALPHA-MANNOSIDASE DCW1"/>
    <property type="match status" value="1"/>
</dbReference>
<feature type="region of interest" description="Disordered" evidence="11">
    <location>
        <begin position="401"/>
        <end position="420"/>
    </location>
</feature>
<reference evidence="14 15" key="1">
    <citation type="submission" date="2017-06" db="EMBL/GenBank/DDBJ databases">
        <title>Comparative genomic analysis of Ambrosia Fusariam Clade fungi.</title>
        <authorList>
            <person name="Stajich J.E."/>
            <person name="Carrillo J."/>
            <person name="Kijimoto T."/>
            <person name="Eskalen A."/>
            <person name="O'Donnell K."/>
            <person name="Kasson M."/>
        </authorList>
    </citation>
    <scope>NUCLEOTIDE SEQUENCE [LARGE SCALE GENOMIC DNA]</scope>
    <source>
        <strain evidence="14 15">NRRL62579</strain>
    </source>
</reference>
<evidence type="ECO:0000256" key="2">
    <source>
        <dbReference type="ARBA" id="ARBA00004308"/>
    </source>
</evidence>
<dbReference type="FunFam" id="1.50.10.20:FF:000006">
    <property type="entry name" value="Mannan endo-1,6-alpha-mannosidase"/>
    <property type="match status" value="1"/>
</dbReference>
<comment type="caution">
    <text evidence="14">The sequence shown here is derived from an EMBL/GenBank/DDBJ whole genome shotgun (WGS) entry which is preliminary data.</text>
</comment>
<sequence>MRGLLWKATAVLGFTTAVTGLEITFDDEDSVKSAASTVAYGLMKYYTGNNTGDVPGNLPDPYYWWEAGALFGTMIDYWWLTGDEAYNDVTKQALVHQAGDTNDYMPENQTLTEGNDDQGFWAMAVMSAAEHKFPDPPDEKPGWLALTQAVFNEYVSRWDSKHCSGGLRWQIFTFNTGYDYKNSISNGCFFNIAARLARYTGNDTYADWAEKIWDWEVDAGLITDSYQVLDGVTIGENNCSATDSNQWTYNAGIFLHGASVMYNITEKDTWKKRVDGILTDINKKFVKNNIIYEQFCEPSKQCNQDQQNFKGFLARWMAATTQMAPHTYDSVAKLLLSSAKSAVGVCNGSPSTGYRGPAGTACGFSWLTGSYDGIVGVGPQMSALSIFMYTLVDKVSSPVTNATGGTSKGDSSAGDTTTGDRDGKKTYAAITMADKAGAGIITFLIAAGVVAGTAFTVI</sequence>
<dbReference type="GO" id="GO:0016052">
    <property type="term" value="P:carbohydrate catabolic process"/>
    <property type="evidence" value="ECO:0007669"/>
    <property type="project" value="InterPro"/>
</dbReference>
<dbReference type="Gene3D" id="1.50.10.20">
    <property type="match status" value="1"/>
</dbReference>
<organism evidence="14 15">
    <name type="scientific">Fusarium oligoseptatum</name>
    <dbReference type="NCBI Taxonomy" id="2604345"/>
    <lineage>
        <taxon>Eukaryota</taxon>
        <taxon>Fungi</taxon>
        <taxon>Dikarya</taxon>
        <taxon>Ascomycota</taxon>
        <taxon>Pezizomycotina</taxon>
        <taxon>Sordariomycetes</taxon>
        <taxon>Hypocreomycetidae</taxon>
        <taxon>Hypocreales</taxon>
        <taxon>Nectriaceae</taxon>
        <taxon>Fusarium</taxon>
        <taxon>Fusarium solani species complex</taxon>
    </lineage>
</organism>
<dbReference type="Pfam" id="PF03663">
    <property type="entry name" value="Glyco_hydro_76"/>
    <property type="match status" value="1"/>
</dbReference>
<dbReference type="GO" id="GO:0009272">
    <property type="term" value="P:fungal-type cell wall biogenesis"/>
    <property type="evidence" value="ECO:0007669"/>
    <property type="project" value="TreeGrafter"/>
</dbReference>
<evidence type="ECO:0000256" key="3">
    <source>
        <dbReference type="ARBA" id="ARBA00009699"/>
    </source>
</evidence>
<evidence type="ECO:0000256" key="9">
    <source>
        <dbReference type="ARBA" id="ARBA00023295"/>
    </source>
</evidence>
<evidence type="ECO:0000256" key="10">
    <source>
        <dbReference type="PIRNR" id="PIRNR016302"/>
    </source>
</evidence>
<evidence type="ECO:0000256" key="6">
    <source>
        <dbReference type="ARBA" id="ARBA00022801"/>
    </source>
</evidence>
<evidence type="ECO:0000256" key="12">
    <source>
        <dbReference type="SAM" id="Phobius"/>
    </source>
</evidence>
<dbReference type="STRING" id="1325735.A0A428ULU1"/>
<protein>
    <recommendedName>
        <fullName evidence="4 10">Mannan endo-1,6-alpha-mannosidase</fullName>
        <ecNumber evidence="4 10">3.2.1.101</ecNumber>
    </recommendedName>
</protein>
<comment type="similarity">
    <text evidence="3 10">Belongs to the glycosyl hydrolase 76 family.</text>
</comment>
<evidence type="ECO:0000256" key="11">
    <source>
        <dbReference type="SAM" id="MobiDB-lite"/>
    </source>
</evidence>
<keyword evidence="12" id="KW-1133">Transmembrane helix</keyword>
<keyword evidence="6 10" id="KW-0378">Hydrolase</keyword>
<comment type="catalytic activity">
    <reaction evidence="1 10">
        <text>Random hydrolysis of (1-&gt;6)-alpha-D-mannosidic linkages in unbranched (1-&gt;6)-mannans.</text>
        <dbReference type="EC" id="3.2.1.101"/>
    </reaction>
</comment>
<name>A0A428ULU1_9HYPO</name>
<dbReference type="GO" id="GO:0008496">
    <property type="term" value="F:mannan endo-1,6-alpha-mannosidase activity"/>
    <property type="evidence" value="ECO:0007669"/>
    <property type="project" value="UniProtKB-UniRule"/>
</dbReference>
<feature type="transmembrane region" description="Helical" evidence="12">
    <location>
        <begin position="436"/>
        <end position="457"/>
    </location>
</feature>
<dbReference type="InterPro" id="IPR008928">
    <property type="entry name" value="6-hairpin_glycosidase_sf"/>
</dbReference>
<dbReference type="InterPro" id="IPR014480">
    <property type="entry name" value="Mannan-1_6-alpha_mannosidase"/>
</dbReference>
<evidence type="ECO:0000313" key="14">
    <source>
        <dbReference type="EMBL" id="RSM15258.1"/>
    </source>
</evidence>
<dbReference type="EC" id="3.2.1.101" evidence="4 10"/>
<dbReference type="InterPro" id="IPR005198">
    <property type="entry name" value="Glyco_hydro_76"/>
</dbReference>
<proteinExistence type="inferred from homology"/>
<keyword evidence="15" id="KW-1185">Reference proteome</keyword>
<dbReference type="PIRSF" id="PIRSF016302">
    <property type="entry name" value="Man_a_manosd"/>
    <property type="match status" value="1"/>
</dbReference>
<comment type="subcellular location">
    <subcellularLocation>
        <location evidence="2">Endomembrane system</location>
    </subcellularLocation>
</comment>
<dbReference type="AlphaFoldDB" id="A0A428ULU1"/>
<evidence type="ECO:0000256" key="1">
    <source>
        <dbReference type="ARBA" id="ARBA00001452"/>
    </source>
</evidence>
<gene>
    <name evidence="14" type="ORF">CEP52_000921</name>
</gene>
<keyword evidence="7 12" id="KW-0472">Membrane</keyword>
<accession>A0A428ULU1</accession>
<keyword evidence="5 13" id="KW-0732">Signal</keyword>
<dbReference type="PANTHER" id="PTHR12145:SF41">
    <property type="entry name" value="MANNAN ENDO-1,6-ALPHA-MANNOSIDASE"/>
    <property type="match status" value="1"/>
</dbReference>
<feature type="compositionally biased region" description="Low complexity" evidence="11">
    <location>
        <begin position="403"/>
        <end position="417"/>
    </location>
</feature>
<evidence type="ECO:0000256" key="7">
    <source>
        <dbReference type="ARBA" id="ARBA00023136"/>
    </source>
</evidence>
<evidence type="ECO:0000256" key="13">
    <source>
        <dbReference type="SAM" id="SignalP"/>
    </source>
</evidence>
<evidence type="ECO:0000256" key="8">
    <source>
        <dbReference type="ARBA" id="ARBA00023180"/>
    </source>
</evidence>
<evidence type="ECO:0000256" key="5">
    <source>
        <dbReference type="ARBA" id="ARBA00022729"/>
    </source>
</evidence>
<evidence type="ECO:0000256" key="4">
    <source>
        <dbReference type="ARBA" id="ARBA00012350"/>
    </source>
</evidence>
<dbReference type="SUPFAM" id="SSF48208">
    <property type="entry name" value="Six-hairpin glycosidases"/>
    <property type="match status" value="1"/>
</dbReference>
<dbReference type="Proteomes" id="UP000287144">
    <property type="component" value="Unassembled WGS sequence"/>
</dbReference>
<keyword evidence="9 10" id="KW-0326">Glycosidase</keyword>
<dbReference type="EMBL" id="NKCK01000004">
    <property type="protein sequence ID" value="RSM15258.1"/>
    <property type="molecule type" value="Genomic_DNA"/>
</dbReference>
<feature type="chain" id="PRO_5019131981" description="Mannan endo-1,6-alpha-mannosidase" evidence="13">
    <location>
        <begin position="21"/>
        <end position="458"/>
    </location>
</feature>
<dbReference type="GO" id="GO:0012505">
    <property type="term" value="C:endomembrane system"/>
    <property type="evidence" value="ECO:0007669"/>
    <property type="project" value="UniProtKB-SubCell"/>
</dbReference>
<feature type="signal peptide" evidence="13">
    <location>
        <begin position="1"/>
        <end position="20"/>
    </location>
</feature>
<keyword evidence="8" id="KW-0325">Glycoprotein</keyword>
<keyword evidence="12" id="KW-0812">Transmembrane</keyword>